<name>A0A2P2R0A5_RHIMU</name>
<protein>
    <submittedName>
        <fullName evidence="1">Uncharacterized protein</fullName>
    </submittedName>
</protein>
<dbReference type="AlphaFoldDB" id="A0A2P2R0A5"/>
<dbReference type="EMBL" id="GGEC01092195">
    <property type="protein sequence ID" value="MBX72679.1"/>
    <property type="molecule type" value="Transcribed_RNA"/>
</dbReference>
<organism evidence="1">
    <name type="scientific">Rhizophora mucronata</name>
    <name type="common">Asiatic mangrove</name>
    <dbReference type="NCBI Taxonomy" id="61149"/>
    <lineage>
        <taxon>Eukaryota</taxon>
        <taxon>Viridiplantae</taxon>
        <taxon>Streptophyta</taxon>
        <taxon>Embryophyta</taxon>
        <taxon>Tracheophyta</taxon>
        <taxon>Spermatophyta</taxon>
        <taxon>Magnoliopsida</taxon>
        <taxon>eudicotyledons</taxon>
        <taxon>Gunneridae</taxon>
        <taxon>Pentapetalae</taxon>
        <taxon>rosids</taxon>
        <taxon>fabids</taxon>
        <taxon>Malpighiales</taxon>
        <taxon>Rhizophoraceae</taxon>
        <taxon>Rhizophora</taxon>
    </lineage>
</organism>
<accession>A0A2P2R0A5</accession>
<proteinExistence type="predicted"/>
<reference evidence="1" key="1">
    <citation type="submission" date="2018-02" db="EMBL/GenBank/DDBJ databases">
        <title>Rhizophora mucronata_Transcriptome.</title>
        <authorList>
            <person name="Meera S.P."/>
            <person name="Sreeshan A."/>
            <person name="Augustine A."/>
        </authorList>
    </citation>
    <scope>NUCLEOTIDE SEQUENCE</scope>
    <source>
        <tissue evidence="1">Leaf</tissue>
    </source>
</reference>
<evidence type="ECO:0000313" key="1">
    <source>
        <dbReference type="EMBL" id="MBX72679.1"/>
    </source>
</evidence>
<sequence length="44" mass="4858">MLLSCCRRTSVREQEGLHKLLPCASCYQVTHAVGCYKAIASENS</sequence>